<organism evidence="3 4">
    <name type="scientific">Corynebacterium zhongnanshanii</name>
    <dbReference type="NCBI Taxonomy" id="2768834"/>
    <lineage>
        <taxon>Bacteria</taxon>
        <taxon>Bacillati</taxon>
        <taxon>Actinomycetota</taxon>
        <taxon>Actinomycetes</taxon>
        <taxon>Mycobacteriales</taxon>
        <taxon>Corynebacteriaceae</taxon>
        <taxon>Corynebacterium</taxon>
    </lineage>
</organism>
<evidence type="ECO:0000313" key="4">
    <source>
        <dbReference type="Proteomes" id="UP000436181"/>
    </source>
</evidence>
<evidence type="ECO:0000256" key="1">
    <source>
        <dbReference type="ARBA" id="ARBA00022946"/>
    </source>
</evidence>
<gene>
    <name evidence="3" type="ORF">F8377_07690</name>
</gene>
<dbReference type="InterPro" id="IPR017703">
    <property type="entry name" value="YgfZ/GCV_T_CS"/>
</dbReference>
<dbReference type="EMBL" id="WBZJ01000003">
    <property type="protein sequence ID" value="KAB3520009.1"/>
    <property type="molecule type" value="Genomic_DNA"/>
</dbReference>
<dbReference type="Proteomes" id="UP000436181">
    <property type="component" value="Unassembled WGS sequence"/>
</dbReference>
<sequence length="377" mass="40980">MLDSSELSPILDHEPGASNVADGAHALTAWHYGDPLVEQSRLDKPGAVGLVDGWDRVAIRITGGERLTWLNSLISQKVNAMRPEQVTEGLVLSAQGHVEHYFGITATEDALVLDVHVSRAEALLTYLTRMIFWADVQVEQVPWSRLSLIARHPIPDAQPAALLASDRRVGSWHVRDLWFSRDKITSAWDGLREQARPTGAMAARAVRLEARVPSLEDLDERTIPHEVPAFIGAGAVGATQREVEEEGPTDAAVHLNKGCYRGQETVSRVQNLGKAPRVLVLLTLDGSVNRLPEVGADVTAGGRTVGRVGSSTHHWEEGPIALALIKRAVVEKLATDPDQVPPLQADGIDVAIDPADMVKDEREAPGRAAIKRLKRVD</sequence>
<evidence type="ECO:0000313" key="3">
    <source>
        <dbReference type="EMBL" id="KAB3520009.1"/>
    </source>
</evidence>
<dbReference type="Gene3D" id="3.30.1360.120">
    <property type="entry name" value="Probable tRNA modification gtpase trme, domain 1"/>
    <property type="match status" value="1"/>
</dbReference>
<name>A0ABQ6VCV9_9CORY</name>
<keyword evidence="1" id="KW-0809">Transit peptide</keyword>
<comment type="caution">
    <text evidence="3">The sequence shown here is derived from an EMBL/GenBank/DDBJ whole genome shotgun (WGS) entry which is preliminary data.</text>
</comment>
<dbReference type="NCBIfam" id="TIGR03317">
    <property type="entry name" value="ygfZ_signature"/>
    <property type="match status" value="1"/>
</dbReference>
<dbReference type="Gene3D" id="2.40.30.160">
    <property type="match status" value="1"/>
</dbReference>
<reference evidence="3 4" key="1">
    <citation type="submission" date="2019-10" db="EMBL/GenBank/DDBJ databases">
        <title>Corynebacterium sp novel species isolated from the respiratory tract of Marmot.</title>
        <authorList>
            <person name="Zhang G."/>
        </authorList>
    </citation>
    <scope>NUCLEOTIDE SEQUENCE [LARGE SCALE GENOMIC DNA]</scope>
    <source>
        <strain evidence="3 4">336</strain>
    </source>
</reference>
<keyword evidence="4" id="KW-1185">Reference proteome</keyword>
<dbReference type="InterPro" id="IPR027266">
    <property type="entry name" value="TrmE/GcvT-like"/>
</dbReference>
<accession>A0ABQ6VCV9</accession>
<dbReference type="InterPro" id="IPR057460">
    <property type="entry name" value="CAF17_C"/>
</dbReference>
<dbReference type="Pfam" id="PF25455">
    <property type="entry name" value="Beta-barrel_CAF17_C"/>
    <property type="match status" value="1"/>
</dbReference>
<dbReference type="InterPro" id="IPR045179">
    <property type="entry name" value="YgfZ/GcvT"/>
</dbReference>
<protein>
    <submittedName>
        <fullName evidence="3">Folate-binding protein YgfZ</fullName>
    </submittedName>
</protein>
<feature type="domain" description="CAF17 C-terminal" evidence="2">
    <location>
        <begin position="279"/>
        <end position="354"/>
    </location>
</feature>
<evidence type="ECO:0000259" key="2">
    <source>
        <dbReference type="Pfam" id="PF25455"/>
    </source>
</evidence>
<dbReference type="PANTHER" id="PTHR22602">
    <property type="entry name" value="TRANSFERASE CAF17, MITOCHONDRIAL-RELATED"/>
    <property type="match status" value="1"/>
</dbReference>
<dbReference type="PANTHER" id="PTHR22602:SF0">
    <property type="entry name" value="TRANSFERASE CAF17, MITOCHONDRIAL-RELATED"/>
    <property type="match status" value="1"/>
</dbReference>
<dbReference type="SUPFAM" id="SSF103025">
    <property type="entry name" value="Folate-binding domain"/>
    <property type="match status" value="1"/>
</dbReference>
<proteinExistence type="predicted"/>